<organism evidence="8 9">
    <name type="scientific">Streptococcus cuniculi</name>
    <dbReference type="NCBI Taxonomy" id="1432788"/>
    <lineage>
        <taxon>Bacteria</taxon>
        <taxon>Bacillati</taxon>
        <taxon>Bacillota</taxon>
        <taxon>Bacilli</taxon>
        <taxon>Lactobacillales</taxon>
        <taxon>Streptococcaceae</taxon>
        <taxon>Streptococcus</taxon>
    </lineage>
</organism>
<dbReference type="PANTHER" id="PTHR10859:SF114">
    <property type="entry name" value="DOLICHOL-PHOSPHATE MANNOSYLTRANSFERASE"/>
    <property type="match status" value="1"/>
</dbReference>
<keyword evidence="4 5" id="KW-0472">Membrane</keyword>
<evidence type="ECO:0000259" key="6">
    <source>
        <dbReference type="Pfam" id="PF00535"/>
    </source>
</evidence>
<dbReference type="AlphaFoldDB" id="A0A1Q8E585"/>
<dbReference type="PANTHER" id="PTHR10859">
    <property type="entry name" value="GLYCOSYL TRANSFERASE"/>
    <property type="match status" value="1"/>
</dbReference>
<dbReference type="InterPro" id="IPR007267">
    <property type="entry name" value="GtrA_DPMS_TM"/>
</dbReference>
<sequence>MYTILIPAYQPDGRLLTLLKEIKERLTCQVVVVDDGSTGAARAIIEAATAYATVLHHSHNQGKGQALRTGFDYILSLGEATTIVTADADGQHALTDIDRVAHAGMNLPGHLILGSRQFSKDIPFRSRFGNRLTRFLFHLQTGVKVGDTQTGLRAFHHSLLPRLLSISGNRYEYEMNTLSELSQQVPITEIPIQTIYLDDNASSHFRPVRDSLLIYRNFFAFALTSFGGFLIDYLVYILALGLLTFLPTGLRLLLANTLARLASTTCNFSLNRRFVFQHTGSMRKAGAGYFTLALGLFLADTALLYLFYQLLGIHLYLVKLVVGALLFFISWFIQHHLIFRERKPITHELF</sequence>
<evidence type="ECO:0000256" key="1">
    <source>
        <dbReference type="ARBA" id="ARBA00004141"/>
    </source>
</evidence>
<dbReference type="OrthoDB" id="9810303at2"/>
<dbReference type="GO" id="GO:0016020">
    <property type="term" value="C:membrane"/>
    <property type="evidence" value="ECO:0007669"/>
    <property type="project" value="UniProtKB-SubCell"/>
</dbReference>
<dbReference type="SUPFAM" id="SSF53448">
    <property type="entry name" value="Nucleotide-diphospho-sugar transferases"/>
    <property type="match status" value="1"/>
</dbReference>
<evidence type="ECO:0000313" key="8">
    <source>
        <dbReference type="EMBL" id="OLF46961.1"/>
    </source>
</evidence>
<comment type="subcellular location">
    <subcellularLocation>
        <location evidence="1">Membrane</location>
        <topology evidence="1">Multi-pass membrane protein</topology>
    </subcellularLocation>
</comment>
<proteinExistence type="predicted"/>
<evidence type="ECO:0000313" key="9">
    <source>
        <dbReference type="Proteomes" id="UP000186890"/>
    </source>
</evidence>
<evidence type="ECO:0000259" key="7">
    <source>
        <dbReference type="Pfam" id="PF04138"/>
    </source>
</evidence>
<evidence type="ECO:0000256" key="5">
    <source>
        <dbReference type="SAM" id="Phobius"/>
    </source>
</evidence>
<feature type="transmembrane region" description="Helical" evidence="5">
    <location>
        <begin position="313"/>
        <end position="333"/>
    </location>
</feature>
<dbReference type="InterPro" id="IPR001173">
    <property type="entry name" value="Glyco_trans_2-like"/>
</dbReference>
<reference evidence="9" key="1">
    <citation type="submission" date="2016-12" db="EMBL/GenBank/DDBJ databases">
        <authorList>
            <person name="Gulvik C.A."/>
        </authorList>
    </citation>
    <scope>NUCLEOTIDE SEQUENCE [LARGE SCALE GENOMIC DNA]</scope>
    <source>
        <strain evidence="9">NED12-00049-6B</strain>
    </source>
</reference>
<dbReference type="InterPro" id="IPR029044">
    <property type="entry name" value="Nucleotide-diphossugar_trans"/>
</dbReference>
<protein>
    <submittedName>
        <fullName evidence="8">Sugar translocase</fullName>
    </submittedName>
</protein>
<dbReference type="RefSeq" id="WP_075105604.1">
    <property type="nucleotide sequence ID" value="NZ_MSJM01000012.1"/>
</dbReference>
<feature type="domain" description="GtrA/DPMS transmembrane" evidence="7">
    <location>
        <begin position="221"/>
        <end position="339"/>
    </location>
</feature>
<dbReference type="GO" id="GO:0006487">
    <property type="term" value="P:protein N-linked glycosylation"/>
    <property type="evidence" value="ECO:0007669"/>
    <property type="project" value="TreeGrafter"/>
</dbReference>
<feature type="domain" description="Glycosyltransferase 2-like" evidence="6">
    <location>
        <begin position="3"/>
        <end position="160"/>
    </location>
</feature>
<dbReference type="Gene3D" id="3.90.550.10">
    <property type="entry name" value="Spore Coat Polysaccharide Biosynthesis Protein SpsA, Chain A"/>
    <property type="match status" value="1"/>
</dbReference>
<feature type="transmembrane region" description="Helical" evidence="5">
    <location>
        <begin position="237"/>
        <end position="254"/>
    </location>
</feature>
<evidence type="ECO:0000256" key="4">
    <source>
        <dbReference type="ARBA" id="ARBA00023136"/>
    </source>
</evidence>
<feature type="transmembrane region" description="Helical" evidence="5">
    <location>
        <begin position="287"/>
        <end position="307"/>
    </location>
</feature>
<evidence type="ECO:0000256" key="2">
    <source>
        <dbReference type="ARBA" id="ARBA00022692"/>
    </source>
</evidence>
<accession>A0A1Q8E585</accession>
<gene>
    <name evidence="8" type="ORF">BU202_09925</name>
</gene>
<dbReference type="Pfam" id="PF04138">
    <property type="entry name" value="GtrA_DPMS_TM"/>
    <property type="match status" value="1"/>
</dbReference>
<dbReference type="Proteomes" id="UP000186890">
    <property type="component" value="Unassembled WGS sequence"/>
</dbReference>
<dbReference type="Pfam" id="PF00535">
    <property type="entry name" value="Glycos_transf_2"/>
    <property type="match status" value="1"/>
</dbReference>
<dbReference type="EMBL" id="MSJM01000012">
    <property type="protein sequence ID" value="OLF46961.1"/>
    <property type="molecule type" value="Genomic_DNA"/>
</dbReference>
<keyword evidence="2 5" id="KW-0812">Transmembrane</keyword>
<dbReference type="GO" id="GO:0000271">
    <property type="term" value="P:polysaccharide biosynthetic process"/>
    <property type="evidence" value="ECO:0007669"/>
    <property type="project" value="InterPro"/>
</dbReference>
<comment type="caution">
    <text evidence="8">The sequence shown here is derived from an EMBL/GenBank/DDBJ whole genome shotgun (WGS) entry which is preliminary data.</text>
</comment>
<keyword evidence="3 5" id="KW-1133">Transmembrane helix</keyword>
<name>A0A1Q8E585_9STRE</name>
<keyword evidence="9" id="KW-1185">Reference proteome</keyword>
<dbReference type="CDD" id="cd04179">
    <property type="entry name" value="DPM_DPG-synthase_like"/>
    <property type="match status" value="1"/>
</dbReference>
<evidence type="ECO:0000256" key="3">
    <source>
        <dbReference type="ARBA" id="ARBA00022989"/>
    </source>
</evidence>